<organism evidence="1">
    <name type="scientific">Solanum chacoense</name>
    <name type="common">Chaco potato</name>
    <dbReference type="NCBI Taxonomy" id="4108"/>
    <lineage>
        <taxon>Eukaryota</taxon>
        <taxon>Viridiplantae</taxon>
        <taxon>Streptophyta</taxon>
        <taxon>Embryophyta</taxon>
        <taxon>Tracheophyta</taxon>
        <taxon>Spermatophyta</taxon>
        <taxon>Magnoliopsida</taxon>
        <taxon>eudicotyledons</taxon>
        <taxon>Gunneridae</taxon>
        <taxon>Pentapetalae</taxon>
        <taxon>asterids</taxon>
        <taxon>lamiids</taxon>
        <taxon>Solanales</taxon>
        <taxon>Solanaceae</taxon>
        <taxon>Solanoideae</taxon>
        <taxon>Solaneae</taxon>
        <taxon>Solanum</taxon>
    </lineage>
</organism>
<dbReference type="EMBL" id="GEDG01041732">
    <property type="protein sequence ID" value="JAP06335.1"/>
    <property type="molecule type" value="Transcribed_RNA"/>
</dbReference>
<proteinExistence type="predicted"/>
<evidence type="ECO:0000313" key="1">
    <source>
        <dbReference type="EMBL" id="JAP06335.1"/>
    </source>
</evidence>
<sequence>MVRKIMGARIILEKLHIVVQPGRSLTRSMYLQLLGELPRVRWKGLIFQNQARPKATFTLWLCLQGKM</sequence>
<dbReference type="AlphaFoldDB" id="A0A0V0GE59"/>
<feature type="non-terminal residue" evidence="1">
    <location>
        <position position="67"/>
    </location>
</feature>
<reference evidence="1" key="1">
    <citation type="submission" date="2015-12" db="EMBL/GenBank/DDBJ databases">
        <title>Gene expression during late stages of embryo sac development: a critical building block for successful pollen-pistil interactions.</title>
        <authorList>
            <person name="Liu Y."/>
            <person name="Joly V."/>
            <person name="Sabar M."/>
            <person name="Matton D.P."/>
        </authorList>
    </citation>
    <scope>NUCLEOTIDE SEQUENCE</scope>
</reference>
<name>A0A0V0GE59_SOLCH</name>
<protein>
    <submittedName>
        <fullName evidence="1">Putative ovule protein</fullName>
    </submittedName>
</protein>
<accession>A0A0V0GE59</accession>